<evidence type="ECO:0000313" key="2">
    <source>
        <dbReference type="Proteomes" id="UP000729733"/>
    </source>
</evidence>
<proteinExistence type="predicted"/>
<dbReference type="RefSeq" id="WP_229642344.1">
    <property type="nucleotide sequence ID" value="NZ_JADWDC010000073.1"/>
</dbReference>
<accession>A0A964BV80</accession>
<keyword evidence="2" id="KW-1185">Reference proteome</keyword>
<gene>
    <name evidence="1" type="ORF">I4641_19960</name>
</gene>
<protein>
    <submittedName>
        <fullName evidence="1">Uncharacterized protein</fullName>
    </submittedName>
</protein>
<sequence>MWDEELWDEGYYWDRNNDYFFEGLYRELTDAVFYARHPELSHHVSRRSTMNWSGEWTFIRQHFADFEQEKFLKQQLIPICDRYQY</sequence>
<evidence type="ECO:0000313" key="1">
    <source>
        <dbReference type="EMBL" id="MCC0179242.1"/>
    </source>
</evidence>
<dbReference type="AlphaFoldDB" id="A0A964BV80"/>
<name>A0A964BV80_9CYAN</name>
<reference evidence="1" key="1">
    <citation type="journal article" date="2021" name="Antonie Van Leeuwenhoek">
        <title>Draft genome and description of Waterburya agarophytonicola gen. nov. sp. nov. (Pleurocapsales, Cyanobacteria): a seaweed symbiont.</title>
        <authorList>
            <person name="Bonthond G."/>
            <person name="Shalygin S."/>
            <person name="Bayer T."/>
            <person name="Weinberger F."/>
        </authorList>
    </citation>
    <scope>NUCLEOTIDE SEQUENCE</scope>
    <source>
        <strain evidence="1">KI4</strain>
    </source>
</reference>
<dbReference type="Proteomes" id="UP000729733">
    <property type="component" value="Unassembled WGS sequence"/>
</dbReference>
<comment type="caution">
    <text evidence="1">The sequence shown here is derived from an EMBL/GenBank/DDBJ whole genome shotgun (WGS) entry which is preliminary data.</text>
</comment>
<organism evidence="1 2">
    <name type="scientific">Waterburya agarophytonicola KI4</name>
    <dbReference type="NCBI Taxonomy" id="2874699"/>
    <lineage>
        <taxon>Bacteria</taxon>
        <taxon>Bacillati</taxon>
        <taxon>Cyanobacteriota</taxon>
        <taxon>Cyanophyceae</taxon>
        <taxon>Pleurocapsales</taxon>
        <taxon>Hyellaceae</taxon>
        <taxon>Waterburya</taxon>
        <taxon>Waterburya agarophytonicola</taxon>
    </lineage>
</organism>
<dbReference type="EMBL" id="JADWDC010000073">
    <property type="protein sequence ID" value="MCC0179242.1"/>
    <property type="molecule type" value="Genomic_DNA"/>
</dbReference>